<name>A0A1N6G266_9GAMM</name>
<proteinExistence type="inferred from homology"/>
<dbReference type="AlphaFoldDB" id="A0A1N6G266"/>
<comment type="cofactor">
    <cofactor evidence="8">
        <name>[2Fe-2S] cluster</name>
        <dbReference type="ChEBI" id="CHEBI:190135"/>
    </cofactor>
</comment>
<dbReference type="GO" id="GO:0051537">
    <property type="term" value="F:2 iron, 2 sulfur cluster binding"/>
    <property type="evidence" value="ECO:0007669"/>
    <property type="project" value="UniProtKB-KW"/>
</dbReference>
<evidence type="ECO:0000313" key="10">
    <source>
        <dbReference type="EMBL" id="SIO01639.1"/>
    </source>
</evidence>
<dbReference type="PANTHER" id="PTHR43112:SF3">
    <property type="entry name" value="FERREDOXIN-2, CHLOROPLASTIC"/>
    <property type="match status" value="1"/>
</dbReference>
<evidence type="ECO:0000256" key="1">
    <source>
        <dbReference type="ARBA" id="ARBA00007874"/>
    </source>
</evidence>
<evidence type="ECO:0000256" key="7">
    <source>
        <dbReference type="ARBA" id="ARBA00023014"/>
    </source>
</evidence>
<keyword evidence="2" id="KW-0813">Transport</keyword>
<dbReference type="CDD" id="cd00207">
    <property type="entry name" value="fer2"/>
    <property type="match status" value="1"/>
</dbReference>
<dbReference type="Gene3D" id="3.10.20.30">
    <property type="match status" value="1"/>
</dbReference>
<dbReference type="Proteomes" id="UP000198461">
    <property type="component" value="Unassembled WGS sequence"/>
</dbReference>
<dbReference type="Pfam" id="PF00111">
    <property type="entry name" value="Fer2"/>
    <property type="match status" value="1"/>
</dbReference>
<dbReference type="PROSITE" id="PS51085">
    <property type="entry name" value="2FE2S_FER_2"/>
    <property type="match status" value="1"/>
</dbReference>
<dbReference type="STRING" id="364032.SAMN05443662_1160"/>
<evidence type="ECO:0000313" key="11">
    <source>
        <dbReference type="Proteomes" id="UP000198461"/>
    </source>
</evidence>
<dbReference type="GO" id="GO:0046872">
    <property type="term" value="F:metal ion binding"/>
    <property type="evidence" value="ECO:0007669"/>
    <property type="project" value="UniProtKB-KW"/>
</dbReference>
<dbReference type="InterPro" id="IPR036010">
    <property type="entry name" value="2Fe-2S_ferredoxin-like_sf"/>
</dbReference>
<sequence>MSKIIVKGQGECEFDGQFSILECLDEAGFDVPYSCRGGSCGACEVKLVQGEVEYVQDHAYEPQPGHILTCSTIPKSEIVEIELP</sequence>
<dbReference type="EMBL" id="FSRE01000003">
    <property type="protein sequence ID" value="SIO01639.1"/>
    <property type="molecule type" value="Genomic_DNA"/>
</dbReference>
<reference evidence="10 11" key="1">
    <citation type="submission" date="2016-11" db="EMBL/GenBank/DDBJ databases">
        <authorList>
            <person name="Jaros S."/>
            <person name="Januszkiewicz K."/>
            <person name="Wedrychowicz H."/>
        </authorList>
    </citation>
    <scope>NUCLEOTIDE SEQUENCE [LARGE SCALE GENOMIC DNA]</scope>
    <source>
        <strain evidence="10 11">DSM 17737</strain>
    </source>
</reference>
<evidence type="ECO:0000256" key="8">
    <source>
        <dbReference type="ARBA" id="ARBA00034078"/>
    </source>
</evidence>
<gene>
    <name evidence="10" type="ORF">SAMN05443662_1160</name>
</gene>
<organism evidence="10 11">
    <name type="scientific">Sulfurivirga caldicuralii</name>
    <dbReference type="NCBI Taxonomy" id="364032"/>
    <lineage>
        <taxon>Bacteria</taxon>
        <taxon>Pseudomonadati</taxon>
        <taxon>Pseudomonadota</taxon>
        <taxon>Gammaproteobacteria</taxon>
        <taxon>Thiotrichales</taxon>
        <taxon>Piscirickettsiaceae</taxon>
        <taxon>Sulfurivirga</taxon>
    </lineage>
</organism>
<keyword evidence="6" id="KW-0408">Iron</keyword>
<comment type="similarity">
    <text evidence="1">Belongs to the 2Fe2S plant-type ferredoxin family.</text>
</comment>
<dbReference type="InterPro" id="IPR001041">
    <property type="entry name" value="2Fe-2S_ferredoxin-type"/>
</dbReference>
<keyword evidence="11" id="KW-1185">Reference proteome</keyword>
<keyword evidence="7" id="KW-0411">Iron-sulfur</keyword>
<dbReference type="SUPFAM" id="SSF54292">
    <property type="entry name" value="2Fe-2S ferredoxin-like"/>
    <property type="match status" value="1"/>
</dbReference>
<evidence type="ECO:0000256" key="4">
    <source>
        <dbReference type="ARBA" id="ARBA00022723"/>
    </source>
</evidence>
<keyword evidence="4" id="KW-0479">Metal-binding</keyword>
<keyword evidence="5" id="KW-0249">Electron transport</keyword>
<evidence type="ECO:0000256" key="5">
    <source>
        <dbReference type="ARBA" id="ARBA00022982"/>
    </source>
</evidence>
<dbReference type="OrthoDB" id="9796486at2"/>
<feature type="domain" description="2Fe-2S ferredoxin-type" evidence="9">
    <location>
        <begin position="2"/>
        <end position="84"/>
    </location>
</feature>
<evidence type="ECO:0000259" key="9">
    <source>
        <dbReference type="PROSITE" id="PS51085"/>
    </source>
</evidence>
<dbReference type="RefSeq" id="WP_074201457.1">
    <property type="nucleotide sequence ID" value="NZ_FSRE01000003.1"/>
</dbReference>
<dbReference type="PANTHER" id="PTHR43112">
    <property type="entry name" value="FERREDOXIN"/>
    <property type="match status" value="1"/>
</dbReference>
<accession>A0A1N6G266</accession>
<evidence type="ECO:0000256" key="6">
    <source>
        <dbReference type="ARBA" id="ARBA00023004"/>
    </source>
</evidence>
<dbReference type="InterPro" id="IPR006058">
    <property type="entry name" value="2Fe2S_fd_BS"/>
</dbReference>
<evidence type="ECO:0000256" key="3">
    <source>
        <dbReference type="ARBA" id="ARBA00022714"/>
    </source>
</evidence>
<protein>
    <submittedName>
        <fullName evidence="10">Ferredoxin</fullName>
    </submittedName>
</protein>
<evidence type="ECO:0000256" key="2">
    <source>
        <dbReference type="ARBA" id="ARBA00022448"/>
    </source>
</evidence>
<dbReference type="InterPro" id="IPR012675">
    <property type="entry name" value="Beta-grasp_dom_sf"/>
</dbReference>
<dbReference type="PROSITE" id="PS00197">
    <property type="entry name" value="2FE2S_FER_1"/>
    <property type="match status" value="1"/>
</dbReference>
<keyword evidence="3" id="KW-0001">2Fe-2S</keyword>